<organism evidence="2 3">
    <name type="scientific">Didymodactylos carnosus</name>
    <dbReference type="NCBI Taxonomy" id="1234261"/>
    <lineage>
        <taxon>Eukaryota</taxon>
        <taxon>Metazoa</taxon>
        <taxon>Spiralia</taxon>
        <taxon>Gnathifera</taxon>
        <taxon>Rotifera</taxon>
        <taxon>Eurotatoria</taxon>
        <taxon>Bdelloidea</taxon>
        <taxon>Philodinida</taxon>
        <taxon>Philodinidae</taxon>
        <taxon>Didymodactylos</taxon>
    </lineage>
</organism>
<dbReference type="Proteomes" id="UP000677228">
    <property type="component" value="Unassembled WGS sequence"/>
</dbReference>
<evidence type="ECO:0000313" key="3">
    <source>
        <dbReference type="Proteomes" id="UP000682733"/>
    </source>
</evidence>
<dbReference type="EMBL" id="CAJOBA010051050">
    <property type="protein sequence ID" value="CAF4240883.1"/>
    <property type="molecule type" value="Genomic_DNA"/>
</dbReference>
<gene>
    <name evidence="1" type="ORF">OVA965_LOCUS34601</name>
    <name evidence="2" type="ORF">TMI583_LOCUS35534</name>
</gene>
<proteinExistence type="predicted"/>
<protein>
    <submittedName>
        <fullName evidence="2">Uncharacterized protein</fullName>
    </submittedName>
</protein>
<evidence type="ECO:0000313" key="2">
    <source>
        <dbReference type="EMBL" id="CAF4240883.1"/>
    </source>
</evidence>
<evidence type="ECO:0000313" key="1">
    <source>
        <dbReference type="EMBL" id="CAF1445229.1"/>
    </source>
</evidence>
<name>A0A8S2SP08_9BILA</name>
<reference evidence="2" key="1">
    <citation type="submission" date="2021-02" db="EMBL/GenBank/DDBJ databases">
        <authorList>
            <person name="Nowell W R."/>
        </authorList>
    </citation>
    <scope>NUCLEOTIDE SEQUENCE</scope>
</reference>
<dbReference type="AlphaFoldDB" id="A0A8S2SP08"/>
<accession>A0A8S2SP08</accession>
<sequence length="48" mass="5484">MADLIDYFLNEFLPKQTPDSDVNLSELVDKIKHSSPIKITCTKPDESF</sequence>
<comment type="caution">
    <text evidence="2">The sequence shown here is derived from an EMBL/GenBank/DDBJ whole genome shotgun (WGS) entry which is preliminary data.</text>
</comment>
<feature type="non-terminal residue" evidence="2">
    <location>
        <position position="48"/>
    </location>
</feature>
<dbReference type="EMBL" id="CAJNOK010029225">
    <property type="protein sequence ID" value="CAF1445229.1"/>
    <property type="molecule type" value="Genomic_DNA"/>
</dbReference>
<dbReference type="Proteomes" id="UP000682733">
    <property type="component" value="Unassembled WGS sequence"/>
</dbReference>